<dbReference type="STRING" id="667725.A0A0L0GF54"/>
<dbReference type="eggNOG" id="KOG2989">
    <property type="taxonomic scope" value="Eukaryota"/>
</dbReference>
<dbReference type="Proteomes" id="UP000054560">
    <property type="component" value="Unassembled WGS sequence"/>
</dbReference>
<evidence type="ECO:0000313" key="2">
    <source>
        <dbReference type="EMBL" id="KNC86933.1"/>
    </source>
</evidence>
<organism evidence="2 3">
    <name type="scientific">Sphaeroforma arctica JP610</name>
    <dbReference type="NCBI Taxonomy" id="667725"/>
    <lineage>
        <taxon>Eukaryota</taxon>
        <taxon>Ichthyosporea</taxon>
        <taxon>Ichthyophonida</taxon>
        <taxon>Sphaeroforma</taxon>
    </lineage>
</organism>
<protein>
    <submittedName>
        <fullName evidence="2">Uncharacterized protein</fullName>
    </submittedName>
</protein>
<accession>A0A0L0GF54</accession>
<dbReference type="InterPro" id="IPR007590">
    <property type="entry name" value="Saf4/Yju2"/>
</dbReference>
<keyword evidence="3" id="KW-1185">Reference proteome</keyword>
<evidence type="ECO:0000256" key="1">
    <source>
        <dbReference type="SAM" id="MobiDB-lite"/>
    </source>
</evidence>
<dbReference type="PANTHER" id="PTHR12111">
    <property type="entry name" value="SPLICING FACTOR YJU2"/>
    <property type="match status" value="1"/>
</dbReference>
<dbReference type="Pfam" id="PF04502">
    <property type="entry name" value="Saf4_Yju2"/>
    <property type="match status" value="1"/>
</dbReference>
<dbReference type="GO" id="GO:0000398">
    <property type="term" value="P:mRNA splicing, via spliceosome"/>
    <property type="evidence" value="ECO:0007669"/>
    <property type="project" value="InterPro"/>
</dbReference>
<dbReference type="RefSeq" id="XP_014160835.1">
    <property type="nucleotide sequence ID" value="XM_014305360.1"/>
</dbReference>
<dbReference type="GO" id="GO:0071006">
    <property type="term" value="C:U2-type catalytic step 1 spliceosome"/>
    <property type="evidence" value="ECO:0007669"/>
    <property type="project" value="TreeGrafter"/>
</dbReference>
<reference evidence="2 3" key="1">
    <citation type="submission" date="2011-02" db="EMBL/GenBank/DDBJ databases">
        <title>The Genome Sequence of Sphaeroforma arctica JP610.</title>
        <authorList>
            <consortium name="The Broad Institute Genome Sequencing Platform"/>
            <person name="Russ C."/>
            <person name="Cuomo C."/>
            <person name="Young S.K."/>
            <person name="Zeng Q."/>
            <person name="Gargeya S."/>
            <person name="Alvarado L."/>
            <person name="Berlin A."/>
            <person name="Chapman S.B."/>
            <person name="Chen Z."/>
            <person name="Freedman E."/>
            <person name="Gellesch M."/>
            <person name="Goldberg J."/>
            <person name="Griggs A."/>
            <person name="Gujja S."/>
            <person name="Heilman E."/>
            <person name="Heiman D."/>
            <person name="Howarth C."/>
            <person name="Mehta T."/>
            <person name="Neiman D."/>
            <person name="Pearson M."/>
            <person name="Roberts A."/>
            <person name="Saif S."/>
            <person name="Shea T."/>
            <person name="Shenoy N."/>
            <person name="Sisk P."/>
            <person name="Stolte C."/>
            <person name="Sykes S."/>
            <person name="White J."/>
            <person name="Yandava C."/>
            <person name="Burger G."/>
            <person name="Gray M.W."/>
            <person name="Holland P.W.H."/>
            <person name="King N."/>
            <person name="Lang F.B.F."/>
            <person name="Roger A.J."/>
            <person name="Ruiz-Trillo I."/>
            <person name="Haas B."/>
            <person name="Nusbaum C."/>
            <person name="Birren B."/>
        </authorList>
    </citation>
    <scope>NUCLEOTIDE SEQUENCE [LARGE SCALE GENOMIC DNA]</scope>
    <source>
        <strain evidence="2 3">JP610</strain>
    </source>
</reference>
<dbReference type="OrthoDB" id="674963at2759"/>
<dbReference type="AlphaFoldDB" id="A0A0L0GF54"/>
<dbReference type="EMBL" id="KQ241629">
    <property type="protein sequence ID" value="KNC86933.1"/>
    <property type="molecule type" value="Genomic_DNA"/>
</dbReference>
<feature type="region of interest" description="Disordered" evidence="1">
    <location>
        <begin position="155"/>
        <end position="186"/>
    </location>
</feature>
<dbReference type="GeneID" id="25901439"/>
<sequence length="274" mass="30169">MFIALNLLIPSIQESYILNCILGYSLLHDLGNFELWREVEDEVEAKKKKKEDEEENNAMKALENRTKQSKKEMDMLDTLEEIRDMNDRNAAVDVNELIQQKNDALVKELQDQEKRDEEEIAKIFNSTGAGDDTSATDGAADNIVVPAVPVKVKRLAESDSDEGQSNVRKRPVFGQSDNPKTKKAKPGLAIHTITDHSELDIIPEIVTVSASTNAPRSKESVMKKKFNLGAMLGIVRKSEKPEAAVVKKSEKPEAAVSNVLAGLGGYGSSSEDSS</sequence>
<evidence type="ECO:0000313" key="3">
    <source>
        <dbReference type="Proteomes" id="UP000054560"/>
    </source>
</evidence>
<gene>
    <name evidence="2" type="ORF">SARC_00935</name>
</gene>
<feature type="compositionally biased region" description="Basic and acidic residues" evidence="1">
    <location>
        <begin position="62"/>
        <end position="71"/>
    </location>
</feature>
<name>A0A0L0GF54_9EUKA</name>
<feature type="region of interest" description="Disordered" evidence="1">
    <location>
        <begin position="45"/>
        <end position="71"/>
    </location>
</feature>
<dbReference type="PANTHER" id="PTHR12111:SF1">
    <property type="entry name" value="SPLICING FACTOR YJU2"/>
    <property type="match status" value="1"/>
</dbReference>
<proteinExistence type="predicted"/>